<name>A0A2S6N6W7_RHOGL</name>
<evidence type="ECO:0000313" key="2">
    <source>
        <dbReference type="EMBL" id="PPQ30350.1"/>
    </source>
</evidence>
<feature type="domain" description="PIN" evidence="1">
    <location>
        <begin position="2"/>
        <end position="84"/>
    </location>
</feature>
<evidence type="ECO:0000313" key="3">
    <source>
        <dbReference type="Proteomes" id="UP000239724"/>
    </source>
</evidence>
<dbReference type="Proteomes" id="UP000239724">
    <property type="component" value="Unassembled WGS sequence"/>
</dbReference>
<dbReference type="Pfam" id="PF01850">
    <property type="entry name" value="PIN"/>
    <property type="match status" value="1"/>
</dbReference>
<sequence length="89" mass="10016">MIVVDTSIWIGHLRGQGDLPQVQRLRRAFGREDIIVGDLILLEVLQGAPNETQAARTELLLRDFTVVRMLDDGIVVRAASYYEPVRISV</sequence>
<dbReference type="AlphaFoldDB" id="A0A2S6N6W7"/>
<evidence type="ECO:0000259" key="1">
    <source>
        <dbReference type="Pfam" id="PF01850"/>
    </source>
</evidence>
<protein>
    <recommendedName>
        <fullName evidence="1">PIN domain-containing protein</fullName>
    </recommendedName>
</protein>
<dbReference type="RefSeq" id="WP_104520499.1">
    <property type="nucleotide sequence ID" value="NZ_NHRY01000214.1"/>
</dbReference>
<organism evidence="2 3">
    <name type="scientific">Rhodopila globiformis</name>
    <name type="common">Rhodopseudomonas globiformis</name>
    <dbReference type="NCBI Taxonomy" id="1071"/>
    <lineage>
        <taxon>Bacteria</taxon>
        <taxon>Pseudomonadati</taxon>
        <taxon>Pseudomonadota</taxon>
        <taxon>Alphaproteobacteria</taxon>
        <taxon>Acetobacterales</taxon>
        <taxon>Acetobacteraceae</taxon>
        <taxon>Rhodopila</taxon>
    </lineage>
</organism>
<proteinExistence type="predicted"/>
<comment type="caution">
    <text evidence="2">The sequence shown here is derived from an EMBL/GenBank/DDBJ whole genome shotgun (WGS) entry which is preliminary data.</text>
</comment>
<keyword evidence="3" id="KW-1185">Reference proteome</keyword>
<dbReference type="InterPro" id="IPR002716">
    <property type="entry name" value="PIN_dom"/>
</dbReference>
<gene>
    <name evidence="2" type="ORF">CCS01_19535</name>
</gene>
<dbReference type="Gene3D" id="3.40.50.1010">
    <property type="entry name" value="5'-nuclease"/>
    <property type="match status" value="1"/>
</dbReference>
<dbReference type="InterPro" id="IPR029060">
    <property type="entry name" value="PIN-like_dom_sf"/>
</dbReference>
<dbReference type="SUPFAM" id="SSF88723">
    <property type="entry name" value="PIN domain-like"/>
    <property type="match status" value="1"/>
</dbReference>
<accession>A0A2S6N6W7</accession>
<dbReference type="OrthoDB" id="9811788at2"/>
<dbReference type="EMBL" id="NHRY01000214">
    <property type="protein sequence ID" value="PPQ30350.1"/>
    <property type="molecule type" value="Genomic_DNA"/>
</dbReference>
<reference evidence="2 3" key="1">
    <citation type="journal article" date="2018" name="Arch. Microbiol.">
        <title>New insights into the metabolic potential of the phototrophic purple bacterium Rhodopila globiformis DSM 161(T) from its draft genome sequence and evidence for a vanadium-dependent nitrogenase.</title>
        <authorList>
            <person name="Imhoff J.F."/>
            <person name="Rahn T."/>
            <person name="Kunzel S."/>
            <person name="Neulinger S.C."/>
        </authorList>
    </citation>
    <scope>NUCLEOTIDE SEQUENCE [LARGE SCALE GENOMIC DNA]</scope>
    <source>
        <strain evidence="2 3">DSM 161</strain>
    </source>
</reference>